<gene>
    <name evidence="4" type="ORF">PQR08_11475</name>
</gene>
<dbReference type="InterPro" id="IPR006431">
    <property type="entry name" value="Phage_tape_meas_C"/>
</dbReference>
<feature type="domain" description="Bacteriophage tail tape measure C-terminal" evidence="3">
    <location>
        <begin position="734"/>
        <end position="787"/>
    </location>
</feature>
<evidence type="ECO:0000259" key="3">
    <source>
        <dbReference type="Pfam" id="PF09718"/>
    </source>
</evidence>
<evidence type="ECO:0000256" key="1">
    <source>
        <dbReference type="SAM" id="Coils"/>
    </source>
</evidence>
<evidence type="ECO:0000313" key="4">
    <source>
        <dbReference type="EMBL" id="MFM0518041.1"/>
    </source>
</evidence>
<comment type="caution">
    <text evidence="4">The sequence shown here is derived from an EMBL/GenBank/DDBJ whole genome shotgun (WGS) entry which is preliminary data.</text>
</comment>
<protein>
    <submittedName>
        <fullName evidence="4">Phage tail length tape measure family protein</fullName>
    </submittedName>
</protein>
<name>A0ABW9CHK0_9BURK</name>
<evidence type="ECO:0000313" key="5">
    <source>
        <dbReference type="Proteomes" id="UP001629462"/>
    </source>
</evidence>
<sequence length="927" mass="98511">MADNKTTVKVTADASGYTAEIERAAKSARAFQQTQEQAAQRIKVAQEAVAEAAANGSNASARAINSVVSQLARYSQAAGKTQADMLALKAAQLGISDSVSGYISAIQQASEKTHEFNLNTTASRRELMVLAHEASQGSWTKFGGSMMVLAETMDLTRLIMSPLGVAFLAAGGAAYEFLKTVHDGYAQVEAFNKAINATSGYVGLSAAQMAEMSNGLQTGSTNLKAVREAMAQVAATGAFTADSIQLATQAAIAMSSDIGIGTDKAAESLSKIQDDVLKWVAEYQKAHHTFNAAQIEEIDGFVKLGDTASAVKAIMSDLAKSHAAVEADANKHMGVVVDWWNQLEYSVTRAKNAIMGIGVPDSIDKQVGDQYAKVEAAERNLAQAKSMGAMGNLDSAQELLDKEKARLDVLRAQQGVINTQQRAREAAAKSGDVKVAVDSYLRSDKYASPGQKHSLELDEENKAFAKATAGLEKNSADYEAALKRHMSNIQEINDQYSKKTKTHGNSEAFHGALTAMIAANQLIEAEEKRAQASLKAQRSAGLIDSESYFQRLHDIEAKAVDAEIANAQKRLDIAKAKPESSAYQEALKQLTDLTAQRKQIDATLTDSLRGLASQRSSDIAKFAEQQSAALRRTQAAQQQTYATMFLAPDAKAQADAAYQLLANFEAEKDALRKQYDSPTADQTEYQAKLAIAQTYYDASRAQLQADQAKQMAVRQNYADQIRLSMVGLAGVTQTNAEVAASAFSTAFGDMNTALEEFVTTGKFSFSSFASSVMADLAKIALKAAESRLFSSVLDSPFFSSGGAVSHFADGGHITGAGSGTSDSIPAMLSNGEFVVNAASTKKYRSLLESINAGQAQHFATGGAVGSAPAASSGGGGTVNVNINGGNGLDEQDGKVIQTMVQNYVDKRITQRFMGQGGLLYMSRNGQI</sequence>
<evidence type="ECO:0000259" key="2">
    <source>
        <dbReference type="Pfam" id="PF06791"/>
    </source>
</evidence>
<feature type="domain" description="Bacteriophage tail tape measure N-terminal" evidence="2">
    <location>
        <begin position="141"/>
        <end position="298"/>
    </location>
</feature>
<reference evidence="4 5" key="1">
    <citation type="journal article" date="2024" name="Chem. Sci.">
        <title>Discovery of megapolipeptins by genome mining of a Burkholderiales bacteria collection.</title>
        <authorList>
            <person name="Paulo B.S."/>
            <person name="Recchia M.J.J."/>
            <person name="Lee S."/>
            <person name="Fergusson C.H."/>
            <person name="Romanowski S.B."/>
            <person name="Hernandez A."/>
            <person name="Krull N."/>
            <person name="Liu D.Y."/>
            <person name="Cavanagh H."/>
            <person name="Bos A."/>
            <person name="Gray C.A."/>
            <person name="Murphy B.T."/>
            <person name="Linington R.G."/>
            <person name="Eustaquio A.S."/>
        </authorList>
    </citation>
    <scope>NUCLEOTIDE SEQUENCE [LARGE SCALE GENOMIC DNA]</scope>
    <source>
        <strain evidence="4 5">RL17-374-BIF-D</strain>
    </source>
</reference>
<accession>A0ABW9CHK0</accession>
<dbReference type="Pfam" id="PF09718">
    <property type="entry name" value="Tape_meas_lam_C"/>
    <property type="match status" value="1"/>
</dbReference>
<dbReference type="EMBL" id="JAQQDB010000009">
    <property type="protein sequence ID" value="MFM0518041.1"/>
    <property type="molecule type" value="Genomic_DNA"/>
</dbReference>
<feature type="coiled-coil region" evidence="1">
    <location>
        <begin position="557"/>
        <end position="603"/>
    </location>
</feature>
<dbReference type="InterPro" id="IPR009628">
    <property type="entry name" value="Phage_tape_measure_N"/>
</dbReference>
<organism evidence="4 5">
    <name type="scientific">Caballeronia jiangsuensis</name>
    <dbReference type="NCBI Taxonomy" id="1458357"/>
    <lineage>
        <taxon>Bacteria</taxon>
        <taxon>Pseudomonadati</taxon>
        <taxon>Pseudomonadota</taxon>
        <taxon>Betaproteobacteria</taxon>
        <taxon>Burkholderiales</taxon>
        <taxon>Burkholderiaceae</taxon>
        <taxon>Caballeronia</taxon>
    </lineage>
</organism>
<dbReference type="Proteomes" id="UP001629462">
    <property type="component" value="Unassembled WGS sequence"/>
</dbReference>
<dbReference type="RefSeq" id="WP_408161296.1">
    <property type="nucleotide sequence ID" value="NZ_JAQQDB010000009.1"/>
</dbReference>
<keyword evidence="1" id="KW-0175">Coiled coil</keyword>
<dbReference type="Pfam" id="PF06791">
    <property type="entry name" value="TMP_2"/>
    <property type="match status" value="1"/>
</dbReference>
<proteinExistence type="predicted"/>
<keyword evidence="5" id="KW-1185">Reference proteome</keyword>